<proteinExistence type="inferred from homology"/>
<comment type="caution">
    <text evidence="7">Lacks conserved residue(s) required for the propagation of feature annotation.</text>
</comment>
<keyword evidence="4 7" id="KW-0378">Hydrolase</keyword>
<evidence type="ECO:0000256" key="2">
    <source>
        <dbReference type="ARBA" id="ARBA00022695"/>
    </source>
</evidence>
<dbReference type="SUPFAM" id="SSF55021">
    <property type="entry name" value="ACT-like"/>
    <property type="match status" value="2"/>
</dbReference>
<dbReference type="Gene3D" id="1.10.3090.10">
    <property type="entry name" value="cca-adding enzyme, domain 2"/>
    <property type="match status" value="1"/>
</dbReference>
<dbReference type="SUPFAM" id="SSF81891">
    <property type="entry name" value="Poly A polymerase C-terminal region-like"/>
    <property type="match status" value="1"/>
</dbReference>
<comment type="caution">
    <text evidence="11">The sequence shown here is derived from an EMBL/GenBank/DDBJ whole genome shotgun (WGS) entry which is preliminary data.</text>
</comment>
<evidence type="ECO:0000313" key="12">
    <source>
        <dbReference type="Proteomes" id="UP000529946"/>
    </source>
</evidence>
<dbReference type="NCBIfam" id="TIGR01693">
    <property type="entry name" value="UTase_glnD"/>
    <property type="match status" value="1"/>
</dbReference>
<comment type="cofactor">
    <cofactor evidence="7">
        <name>Mg(2+)</name>
        <dbReference type="ChEBI" id="CHEBI:18420"/>
    </cofactor>
</comment>
<comment type="domain">
    <text evidence="7">Has four distinct domains: an N-terminal nucleotidyltransferase (NT) domain responsible for UTase activity, a central HD domain that encodes UR activity, and two C-terminal ACT domains that seem to have a role in glutamine sensing.</text>
</comment>
<dbReference type="InterPro" id="IPR010043">
    <property type="entry name" value="UTase/UR"/>
</dbReference>
<evidence type="ECO:0000259" key="10">
    <source>
        <dbReference type="PROSITE" id="PS51831"/>
    </source>
</evidence>
<keyword evidence="12" id="KW-1185">Reference proteome</keyword>
<name>A0A7W6JAG5_9CAUL</name>
<dbReference type="Gene3D" id="3.30.460.10">
    <property type="entry name" value="Beta Polymerase, domain 2"/>
    <property type="match status" value="1"/>
</dbReference>
<feature type="region of interest" description="Disordered" evidence="8">
    <location>
        <begin position="877"/>
        <end position="896"/>
    </location>
</feature>
<comment type="similarity">
    <text evidence="7">Belongs to the GlnD family.</text>
</comment>
<evidence type="ECO:0000313" key="11">
    <source>
        <dbReference type="EMBL" id="MBB4081531.1"/>
    </source>
</evidence>
<dbReference type="GO" id="GO:0006808">
    <property type="term" value="P:regulation of nitrogen utilization"/>
    <property type="evidence" value="ECO:0007669"/>
    <property type="project" value="UniProtKB-UniRule"/>
</dbReference>
<dbReference type="PIRSF" id="PIRSF006288">
    <property type="entry name" value="PII_uridyltransf"/>
    <property type="match status" value="1"/>
</dbReference>
<accession>A0A7W6JAG5</accession>
<protein>
    <recommendedName>
        <fullName evidence="7">Bifunctional uridylyltransferase/uridylyl-removing enzyme</fullName>
        <shortName evidence="7">UTase/UR</shortName>
    </recommendedName>
    <alternativeName>
        <fullName evidence="7">Bifunctional [protein-PII] modification enzyme</fullName>
    </alternativeName>
    <alternativeName>
        <fullName evidence="7">Bifunctional nitrogen sensor protein</fullName>
    </alternativeName>
    <domain>
        <recommendedName>
            <fullName evidence="7">[Protein-PII] uridylyltransferase</fullName>
            <shortName evidence="7">PII uridylyltransferase</shortName>
            <shortName evidence="7">UTase</shortName>
            <ecNumber evidence="7">2.7.7.59</ecNumber>
        </recommendedName>
    </domain>
    <domain>
        <recommendedName>
            <fullName evidence="7">[Protein-PII]-UMP uridylyl-removing enzyme</fullName>
            <shortName evidence="7">UR</shortName>
            <ecNumber evidence="7">3.1.4.-</ecNumber>
        </recommendedName>
    </domain>
</protein>
<feature type="region of interest" description="Uridylyltransferase" evidence="7">
    <location>
        <begin position="1"/>
        <end position="355"/>
    </location>
</feature>
<comment type="activity regulation">
    <text evidence="7">Uridylyltransferase (UTase) activity is inhibited by glutamine, while glutamine activates uridylyl-removing (UR) activity.</text>
</comment>
<dbReference type="CDD" id="cd05401">
    <property type="entry name" value="NT_GlnE_GlnD_like"/>
    <property type="match status" value="1"/>
</dbReference>
<evidence type="ECO:0000256" key="3">
    <source>
        <dbReference type="ARBA" id="ARBA00022737"/>
    </source>
</evidence>
<comment type="catalytic activity">
    <reaction evidence="7">
        <text>[protein-PII]-L-tyrosine + UTP = [protein-PII]-uridylyl-L-tyrosine + diphosphate</text>
        <dbReference type="Rhea" id="RHEA:13673"/>
        <dbReference type="Rhea" id="RHEA-COMP:12147"/>
        <dbReference type="Rhea" id="RHEA-COMP:12148"/>
        <dbReference type="ChEBI" id="CHEBI:33019"/>
        <dbReference type="ChEBI" id="CHEBI:46398"/>
        <dbReference type="ChEBI" id="CHEBI:46858"/>
        <dbReference type="ChEBI" id="CHEBI:90602"/>
        <dbReference type="EC" id="2.7.7.59"/>
    </reaction>
</comment>
<dbReference type="InterPro" id="IPR003607">
    <property type="entry name" value="HD/PDEase_dom"/>
</dbReference>
<comment type="function">
    <text evidence="7">Modifies, by uridylylation and deuridylylation, the PII regulatory proteins (GlnB and homologs), in response to the nitrogen status of the cell that GlnD senses through the glutamine level. Under low glutamine levels, catalyzes the conversion of the PII proteins and UTP to PII-UMP and PPi, while under higher glutamine levels, GlnD hydrolyzes PII-UMP to PII and UMP (deuridylylation). Thus, controls uridylylation state and activity of the PII proteins, and plays an important role in the regulation of nitrogen metabolism.</text>
</comment>
<dbReference type="InterPro" id="IPR045865">
    <property type="entry name" value="ACT-like_dom_sf"/>
</dbReference>
<sequence length="896" mass="98156">MTRTLDDRLVEAASASDVRTAVAAVLRESWDAARGRVARRLETGTNGVEVARLYSAAADDMLVALWRLTTEVLYPAPNPTEAERLSLIAVGGYGRGVLAPFSDLDLLFLRPWKSIPRTEQVIEFMLYVLWDLGVKVGQSARSVDECLALAKTDMTVRTALLEARPLAGDEQLAEDFIARFRAFVVKADARPFIAAKLAERDVRHQKTGAVRYRVEPNVKDGKGGLRDLNTLFWIARSLAPESPLGARVMDGLLTPRERRTFEESFDFLWRTRAHLHLTAGRAEEKLTFDLQPEVARRMGWRGRGDEPAVERFMRRYFLVARDVGGLTRAMSAKLEAGRQKPTMSLSRLIPGRRKNLGVDGFVEVAGRLSVTGPEVFAAAPEKLLILFRTADEHDLDLHPDAFSAVSRSLSLVTPSLRRDPEATRAFLDILAQGQRPYRVLTMMNETGLLGRFLPEWGRIVGQTQFNMYHAYTVDEHTLQAIGIINDIWRGKLKAEHPTATEIVHRIDDFEALMLAMLLHDVGKGGDRGQLEDGAIAARRACDRLGLDPRRTEFVVWLVRNHLALSDYAQKRDVSDPATVRAFAELVGDPERLRTLLVLTVADVRAVGPGVWNGWKGRLMRDLYQRTEAVFRGEDVTRADPLADFPDLVARVGAAGAAADVVADRTGDEGAEPLAAARVAVATRDRPGLFADLAAALASAGADVVGARVATADDGTALDVFELQDGSGAPYGQAEPRRLTRLVEALERAARGDGVGAPPTSQPNPRRAAFDVRPVALIDLDESPDAAVIEVSGADRPGLLADLARVLTDHRLSIRSAHIAGFGERAVDSFYVTDAKGKKPSAGARLDRLRADLERVLDRRDVGGASVSAPVRASVRDVSEFGRRRGSRPVSPGEEAR</sequence>
<dbReference type="PROSITE" id="PS51671">
    <property type="entry name" value="ACT"/>
    <property type="match status" value="2"/>
</dbReference>
<keyword evidence="1 7" id="KW-0808">Transferase</keyword>
<dbReference type="InterPro" id="IPR002912">
    <property type="entry name" value="ACT_dom"/>
</dbReference>
<gene>
    <name evidence="7" type="primary">glnD</name>
    <name evidence="11" type="ORF">GGR12_000370</name>
</gene>
<dbReference type="HAMAP" id="MF_00277">
    <property type="entry name" value="PII_uridylyl_transf"/>
    <property type="match status" value="1"/>
</dbReference>
<dbReference type="CDD" id="cd04899">
    <property type="entry name" value="ACT_ACR-UUR-like_2"/>
    <property type="match status" value="1"/>
</dbReference>
<dbReference type="GO" id="GO:0008773">
    <property type="term" value="F:[protein-PII] uridylyltransferase activity"/>
    <property type="evidence" value="ECO:0007669"/>
    <property type="project" value="UniProtKB-UniRule"/>
</dbReference>
<dbReference type="InterPro" id="IPR006674">
    <property type="entry name" value="HD_domain"/>
</dbReference>
<evidence type="ECO:0000256" key="6">
    <source>
        <dbReference type="ARBA" id="ARBA00023268"/>
    </source>
</evidence>
<evidence type="ECO:0000256" key="5">
    <source>
        <dbReference type="ARBA" id="ARBA00022842"/>
    </source>
</evidence>
<evidence type="ECO:0000256" key="1">
    <source>
        <dbReference type="ARBA" id="ARBA00022679"/>
    </source>
</evidence>
<dbReference type="RefSeq" id="WP_183202287.1">
    <property type="nucleotide sequence ID" value="NZ_BAAAER010000002.1"/>
</dbReference>
<evidence type="ECO:0000256" key="8">
    <source>
        <dbReference type="SAM" id="MobiDB-lite"/>
    </source>
</evidence>
<dbReference type="EMBL" id="JACIDM010000001">
    <property type="protein sequence ID" value="MBB4081531.1"/>
    <property type="molecule type" value="Genomic_DNA"/>
</dbReference>
<dbReference type="Proteomes" id="UP000529946">
    <property type="component" value="Unassembled WGS sequence"/>
</dbReference>
<organism evidence="11 12">
    <name type="scientific">Brevundimonas lenta</name>
    <dbReference type="NCBI Taxonomy" id="424796"/>
    <lineage>
        <taxon>Bacteria</taxon>
        <taxon>Pseudomonadati</taxon>
        <taxon>Pseudomonadota</taxon>
        <taxon>Alphaproteobacteria</taxon>
        <taxon>Caulobacterales</taxon>
        <taxon>Caulobacteraceae</taxon>
        <taxon>Brevundimonas</taxon>
    </lineage>
</organism>
<dbReference type="InterPro" id="IPR043519">
    <property type="entry name" value="NT_sf"/>
</dbReference>
<dbReference type="SUPFAM" id="SSF81301">
    <property type="entry name" value="Nucleotidyltransferase"/>
    <property type="match status" value="1"/>
</dbReference>
<dbReference type="AlphaFoldDB" id="A0A7W6JAG5"/>
<evidence type="ECO:0000256" key="7">
    <source>
        <dbReference type="HAMAP-Rule" id="MF_00277"/>
    </source>
</evidence>
<dbReference type="Pfam" id="PF08335">
    <property type="entry name" value="GlnD_UR_UTase"/>
    <property type="match status" value="1"/>
</dbReference>
<dbReference type="SMART" id="SM00471">
    <property type="entry name" value="HDc"/>
    <property type="match status" value="1"/>
</dbReference>
<keyword evidence="2 7" id="KW-0548">Nucleotidyltransferase</keyword>
<dbReference type="Pfam" id="PF01966">
    <property type="entry name" value="HD"/>
    <property type="match status" value="1"/>
</dbReference>
<dbReference type="PANTHER" id="PTHR47320">
    <property type="entry name" value="BIFUNCTIONAL URIDYLYLTRANSFERASE/URIDYLYL-REMOVING ENZYME"/>
    <property type="match status" value="1"/>
</dbReference>
<dbReference type="EC" id="2.7.7.59" evidence="7"/>
<feature type="domain" description="ACT" evidence="9">
    <location>
        <begin position="787"/>
        <end position="866"/>
    </location>
</feature>
<dbReference type="PROSITE" id="PS51831">
    <property type="entry name" value="HD"/>
    <property type="match status" value="1"/>
</dbReference>
<keyword evidence="3" id="KW-0677">Repeat</keyword>
<dbReference type="PANTHER" id="PTHR47320:SF1">
    <property type="entry name" value="BIFUNCTIONAL URIDYLYLTRANSFERASE_URIDYLYL-REMOVING ENZYME"/>
    <property type="match status" value="1"/>
</dbReference>
<dbReference type="EC" id="3.1.4.-" evidence="7"/>
<dbReference type="CDD" id="cd00077">
    <property type="entry name" value="HDc"/>
    <property type="match status" value="1"/>
</dbReference>
<dbReference type="InterPro" id="IPR013546">
    <property type="entry name" value="PII_UdlTrfase/GS_AdlTrfase"/>
</dbReference>
<keyword evidence="6 7" id="KW-0511">Multifunctional enzyme</keyword>
<dbReference type="GO" id="GO:0008081">
    <property type="term" value="F:phosphoric diester hydrolase activity"/>
    <property type="evidence" value="ECO:0007669"/>
    <property type="project" value="UniProtKB-UniRule"/>
</dbReference>
<evidence type="ECO:0000256" key="4">
    <source>
        <dbReference type="ARBA" id="ARBA00022801"/>
    </source>
</evidence>
<dbReference type="Pfam" id="PF01842">
    <property type="entry name" value="ACT"/>
    <property type="match status" value="1"/>
</dbReference>
<comment type="catalytic activity">
    <reaction evidence="7">
        <text>[protein-PII]-uridylyl-L-tyrosine + H2O = [protein-PII]-L-tyrosine + UMP + H(+)</text>
        <dbReference type="Rhea" id="RHEA:48600"/>
        <dbReference type="Rhea" id="RHEA-COMP:12147"/>
        <dbReference type="Rhea" id="RHEA-COMP:12148"/>
        <dbReference type="ChEBI" id="CHEBI:15377"/>
        <dbReference type="ChEBI" id="CHEBI:15378"/>
        <dbReference type="ChEBI" id="CHEBI:46858"/>
        <dbReference type="ChEBI" id="CHEBI:57865"/>
        <dbReference type="ChEBI" id="CHEBI:90602"/>
    </reaction>
</comment>
<feature type="domain" description="ACT" evidence="9">
    <location>
        <begin position="677"/>
        <end position="762"/>
    </location>
</feature>
<reference evidence="11 12" key="1">
    <citation type="submission" date="2020-08" db="EMBL/GenBank/DDBJ databases">
        <title>Genomic Encyclopedia of Type Strains, Phase IV (KMG-IV): sequencing the most valuable type-strain genomes for metagenomic binning, comparative biology and taxonomic classification.</title>
        <authorList>
            <person name="Goeker M."/>
        </authorList>
    </citation>
    <scope>NUCLEOTIDE SEQUENCE [LARGE SCALE GENOMIC DNA]</scope>
    <source>
        <strain evidence="11 12">DSM 23960</strain>
    </source>
</reference>
<feature type="domain" description="HD" evidence="10">
    <location>
        <begin position="473"/>
        <end position="595"/>
    </location>
</feature>
<dbReference type="SUPFAM" id="SSF81593">
    <property type="entry name" value="Nucleotidyltransferase substrate binding subunit/domain"/>
    <property type="match status" value="1"/>
</dbReference>
<feature type="compositionally biased region" description="Low complexity" evidence="8">
    <location>
        <begin position="887"/>
        <end position="896"/>
    </location>
</feature>
<evidence type="ECO:0000259" key="9">
    <source>
        <dbReference type="PROSITE" id="PS51671"/>
    </source>
</evidence>
<keyword evidence="5 7" id="KW-0460">Magnesium</keyword>
<dbReference type="Gene3D" id="3.30.70.260">
    <property type="match status" value="1"/>
</dbReference>